<reference evidence="2 3" key="1">
    <citation type="submission" date="2019-07" db="EMBL/GenBank/DDBJ databases">
        <title>Whole genome shotgun sequence of Enterococcus villorum NBRC 100699.</title>
        <authorList>
            <person name="Hosoyama A."/>
            <person name="Uohara A."/>
            <person name="Ohji S."/>
            <person name="Ichikawa N."/>
        </authorList>
    </citation>
    <scope>NUCLEOTIDE SEQUENCE [LARGE SCALE GENOMIC DNA]</scope>
    <source>
        <strain evidence="2 3">NBRC 100699</strain>
    </source>
</reference>
<dbReference type="RefSeq" id="WP_010751334.1">
    <property type="nucleotide sequence ID" value="NZ_BJWF01000020.1"/>
</dbReference>
<sequence length="1188" mass="139134">MNSEKNKANSSFSQKTINGGNGQKQRGIDTSFLQQNINEQASYYLTEEQPSEKKIKEDLDYIEMKEFIHAINPNEVKTFEEIFQKVNNHALENKESMVIEELKNDLDKISAKYNPFEVIGIIEEVLKENKNLKEGSYANIEILSEVKEALKANNINLEGKKRDQWVESIIDNDIDKRIASYSSRINSIMWGKNWEFDNGLGYYLERLETYLKLKTRGIKFITENTSFISREINVYDHEKVLELIKQDHSIRELLSIYKRIIPNLPLKDFEQATLQVLAHYTNLAHKIEKEYLGTKVELKKQIKQLHKLDRKYGAEFIQFLVSEYSGKKHRALPDTEQEVQILADKIIKTCHELFPVPQIELQNHSDLVETINPSIKEKMKTQNLYKKMDRLVDLHIKEPKTSIINDQNFISQLDKSNQETILAGEKLIRLMNQSNTRSSQALLTTLKNRGNLTLEEISQAVIDFHAFSPSLELNKQFLTLLFLPSTGERRREKEVTAPEMKELVRTAVSLQQRLKSTELTNHLIQKMVNPEEIPTKKKISSAIQLQQFVKELNEQLKTPTEREAAIQTVMDPYLTLKERQQFYTFMKNDAFLQRTLKQDNLTTLELKAYVWAAVNKSDLPFIDRINIRIDYLLPTHEKAKLEELITHKEFVRLVADELGIETALKFDQGLKTDMKENRELFLTVFRQTHSTTMKEYILQRANSELNREEQANFYQQILPFTPKKMEKLAYGLLIRPQSQGQKMAQKESFNKATILKAICALDTEIEKRVVYLRNNRLPLLQVQLIKEIKEELESKKIKYYLPEIMAAFEYVDFKEKKGNNKEELLKQEITDLGINYTEEQMNEWKQLFFTGPDEYGETHDEIVEEIEGCLMNKMEQIENKLSRNSLTNDLLSAKEKLTEAIEQSAHGVNVQDKTLSAENQFIKNLTTHEIIKKLTQEAPEVAQELFEKCMKKIPFIKCTNPSDYLRKVVDQWYETKEFQQILQPYENKEEKSICFEKALYQLWERETWDCSENLRAVVTHFSGIKVKLNPRYRKYYGCDDNGSFYGIRKKAYHLIENYTNIDSRQIPKILPKELQKSEVVKQASIPNRKETEYLVQRPLSLHSRIKEATHQSLNQSCSHSNEPQRMQSNETQTRQNAISQPLISLELRKKEAVKQSINQNEHLHDRENTRKQSVKTMVKLFEQQAHEV</sequence>
<accession>A0A511J2V9</accession>
<feature type="region of interest" description="Disordered" evidence="1">
    <location>
        <begin position="1109"/>
        <end position="1136"/>
    </location>
</feature>
<evidence type="ECO:0000313" key="3">
    <source>
        <dbReference type="Proteomes" id="UP000321830"/>
    </source>
</evidence>
<protein>
    <submittedName>
        <fullName evidence="2">Uncharacterized protein</fullName>
    </submittedName>
</protein>
<dbReference type="EMBL" id="BJWF01000020">
    <property type="protein sequence ID" value="GEL92348.1"/>
    <property type="molecule type" value="Genomic_DNA"/>
</dbReference>
<organism evidence="2 3">
    <name type="scientific">Enterococcus villorum</name>
    <dbReference type="NCBI Taxonomy" id="112904"/>
    <lineage>
        <taxon>Bacteria</taxon>
        <taxon>Bacillati</taxon>
        <taxon>Bacillota</taxon>
        <taxon>Bacilli</taxon>
        <taxon>Lactobacillales</taxon>
        <taxon>Enterococcaceae</taxon>
        <taxon>Enterococcus</taxon>
    </lineage>
</organism>
<gene>
    <name evidence="2" type="ORF">EVI01_16850</name>
</gene>
<feature type="compositionally biased region" description="Polar residues" evidence="1">
    <location>
        <begin position="8"/>
        <end position="18"/>
    </location>
</feature>
<evidence type="ECO:0000313" key="2">
    <source>
        <dbReference type="EMBL" id="GEL92348.1"/>
    </source>
</evidence>
<dbReference type="AlphaFoldDB" id="A0A511J2V9"/>
<name>A0A511J2V9_9ENTE</name>
<proteinExistence type="predicted"/>
<comment type="caution">
    <text evidence="2">The sequence shown here is derived from an EMBL/GenBank/DDBJ whole genome shotgun (WGS) entry which is preliminary data.</text>
</comment>
<feature type="region of interest" description="Disordered" evidence="1">
    <location>
        <begin position="1"/>
        <end position="31"/>
    </location>
</feature>
<dbReference type="Proteomes" id="UP000321830">
    <property type="component" value="Unassembled WGS sequence"/>
</dbReference>
<feature type="compositionally biased region" description="Polar residues" evidence="1">
    <location>
        <begin position="1110"/>
        <end position="1136"/>
    </location>
</feature>
<evidence type="ECO:0000256" key="1">
    <source>
        <dbReference type="SAM" id="MobiDB-lite"/>
    </source>
</evidence>